<dbReference type="GO" id="GO:0009253">
    <property type="term" value="P:peptidoglycan catabolic process"/>
    <property type="evidence" value="ECO:0007669"/>
    <property type="project" value="InterPro"/>
</dbReference>
<keyword evidence="2 6" id="KW-0378">Hydrolase</keyword>
<dbReference type="PANTHER" id="PTHR34135">
    <property type="entry name" value="LYSOZYME"/>
    <property type="match status" value="1"/>
</dbReference>
<accession>A0A1E7XJI1</accession>
<evidence type="ECO:0000256" key="5">
    <source>
        <dbReference type="SAM" id="SignalP"/>
    </source>
</evidence>
<dbReference type="SMART" id="SM00641">
    <property type="entry name" value="Glyco_25"/>
    <property type="match status" value="1"/>
</dbReference>
<dbReference type="AlphaFoldDB" id="A0A1E7XJI1"/>
<comment type="caution">
    <text evidence="6">The sequence shown here is derived from an EMBL/GenBank/DDBJ whole genome shotgun (WGS) entry which is preliminary data.</text>
</comment>
<evidence type="ECO:0000256" key="2">
    <source>
        <dbReference type="ARBA" id="ARBA00022801"/>
    </source>
</evidence>
<sequence length="387" mass="41229">MKKYIKNGMAVLGLLAGGILLGTSTTANAALTPSSSQPTANMVDVSSWQSNLTAANYQTLAQNGVTAVTIKASEGTGYTNPYLLQQVQYAQQAGLSVNFYHFVHFTSVAQAQAEAQQFINSVKSVTSSTNVVMVADFESSELAGVSKAQNDTNLAAFDTALNQAGYNKTDLYTMASWLGVHIDTNTTNQGWIADYPGTPTGNKYPNANAWQWASDYRFPSIAQNLDVSQMNNSYYLNSGTVTPSNNGTGGSSSSSSSSASSASAASSASSSSTSSKNSKNKGSVVLVPGPSAGKQYSAARSASVRLVWRSSMGQHYYTTTKGARYSKHLGTRYGYNADLPDVTWVTDAHEKLYKKNTGKYAIYYHVKSTVGNHGGWIWRGYLTSGSN</sequence>
<feature type="chain" id="PRO_5009449620" evidence="5">
    <location>
        <begin position="30"/>
        <end position="387"/>
    </location>
</feature>
<dbReference type="STRING" id="481719.LASUN_02500"/>
<reference evidence="6 7" key="1">
    <citation type="submission" date="2016-09" db="EMBL/GenBank/DDBJ databases">
        <title>Genome Sequence of Lactobacillus sunkii Strain CG01.</title>
        <authorList>
            <person name="Poehlein A."/>
            <person name="Gabris C."/>
            <person name="Bengelsdorf F.R."/>
            <person name="Duerre P."/>
            <person name="Daniel R."/>
        </authorList>
    </citation>
    <scope>NUCLEOTIDE SEQUENCE [LARGE SCALE GENOMIC DNA]</scope>
    <source>
        <strain evidence="6 7">CG_D</strain>
    </source>
</reference>
<dbReference type="Gene3D" id="3.20.20.80">
    <property type="entry name" value="Glycosidases"/>
    <property type="match status" value="1"/>
</dbReference>
<proteinExistence type="inferred from homology"/>
<protein>
    <submittedName>
        <fullName evidence="6">Glycosyl hydrolases family 25</fullName>
    </submittedName>
</protein>
<dbReference type="GO" id="GO:0016998">
    <property type="term" value="P:cell wall macromolecule catabolic process"/>
    <property type="evidence" value="ECO:0007669"/>
    <property type="project" value="InterPro"/>
</dbReference>
<evidence type="ECO:0000313" key="6">
    <source>
        <dbReference type="EMBL" id="OFA13251.1"/>
    </source>
</evidence>
<dbReference type="EMBL" id="MIQE01000002">
    <property type="protein sequence ID" value="OFA13251.1"/>
    <property type="molecule type" value="Genomic_DNA"/>
</dbReference>
<evidence type="ECO:0000256" key="1">
    <source>
        <dbReference type="ARBA" id="ARBA00010646"/>
    </source>
</evidence>
<dbReference type="RefSeq" id="WP_070367016.1">
    <property type="nucleotide sequence ID" value="NZ_JAZHVW010000006.1"/>
</dbReference>
<feature type="region of interest" description="Disordered" evidence="4">
    <location>
        <begin position="245"/>
        <end position="294"/>
    </location>
</feature>
<feature type="compositionally biased region" description="Low complexity" evidence="4">
    <location>
        <begin position="251"/>
        <end position="283"/>
    </location>
</feature>
<name>A0A1E7XJI1_9LACO</name>
<keyword evidence="5" id="KW-0732">Signal</keyword>
<dbReference type="Pfam" id="PF01183">
    <property type="entry name" value="Glyco_hydro_25"/>
    <property type="match status" value="1"/>
</dbReference>
<evidence type="ECO:0000256" key="4">
    <source>
        <dbReference type="SAM" id="MobiDB-lite"/>
    </source>
</evidence>
<dbReference type="GO" id="GO:0003796">
    <property type="term" value="F:lysozyme activity"/>
    <property type="evidence" value="ECO:0007669"/>
    <property type="project" value="InterPro"/>
</dbReference>
<dbReference type="SUPFAM" id="SSF51445">
    <property type="entry name" value="(Trans)glycosidases"/>
    <property type="match status" value="1"/>
</dbReference>
<dbReference type="InterPro" id="IPR018077">
    <property type="entry name" value="Glyco_hydro_fam25_subgr"/>
</dbReference>
<gene>
    <name evidence="6" type="ORF">LASUN_02500</name>
</gene>
<evidence type="ECO:0000313" key="7">
    <source>
        <dbReference type="Proteomes" id="UP000177010"/>
    </source>
</evidence>
<dbReference type="InterPro" id="IPR017853">
    <property type="entry name" value="GH"/>
</dbReference>
<dbReference type="PANTHER" id="PTHR34135:SF2">
    <property type="entry name" value="LYSOZYME"/>
    <property type="match status" value="1"/>
</dbReference>
<dbReference type="GO" id="GO:0016052">
    <property type="term" value="P:carbohydrate catabolic process"/>
    <property type="evidence" value="ECO:0007669"/>
    <property type="project" value="TreeGrafter"/>
</dbReference>
<evidence type="ECO:0000256" key="3">
    <source>
        <dbReference type="ARBA" id="ARBA00023295"/>
    </source>
</evidence>
<organism evidence="6 7">
    <name type="scientific">Lentilactobacillus sunkii</name>
    <dbReference type="NCBI Taxonomy" id="481719"/>
    <lineage>
        <taxon>Bacteria</taxon>
        <taxon>Bacillati</taxon>
        <taxon>Bacillota</taxon>
        <taxon>Bacilli</taxon>
        <taxon>Lactobacillales</taxon>
        <taxon>Lactobacillaceae</taxon>
        <taxon>Lentilactobacillus</taxon>
    </lineage>
</organism>
<feature type="signal peptide" evidence="5">
    <location>
        <begin position="1"/>
        <end position="29"/>
    </location>
</feature>
<dbReference type="InterPro" id="IPR002053">
    <property type="entry name" value="Glyco_hydro_25"/>
</dbReference>
<dbReference type="Proteomes" id="UP000177010">
    <property type="component" value="Unassembled WGS sequence"/>
</dbReference>
<keyword evidence="3" id="KW-0326">Glycosidase</keyword>
<comment type="similarity">
    <text evidence="1">Belongs to the glycosyl hydrolase 25 family.</text>
</comment>
<dbReference type="PROSITE" id="PS51904">
    <property type="entry name" value="GLYCOSYL_HYDROL_F25_2"/>
    <property type="match status" value="1"/>
</dbReference>